<sequence>MPDPASARFPLQIRFGDIDAYGHVNNATYFSYFEHGRVRLQQLPADPARPDGPTIRDLAGRENFTLVAGQEIEYLLPLTLRPEPVYIDVWVTRVGGSSFRTGYSLAGPDGSPVYALGAATMVLVDRASGHPVPLPDAYRAALQRFAGPEVPFRRVTQPIPDRQQEA</sequence>
<organism evidence="1 2">
    <name type="scientific">Arthrobacter hankyongi</name>
    <dbReference type="NCBI Taxonomy" id="2904801"/>
    <lineage>
        <taxon>Bacteria</taxon>
        <taxon>Bacillati</taxon>
        <taxon>Actinomycetota</taxon>
        <taxon>Actinomycetes</taxon>
        <taxon>Micrococcales</taxon>
        <taxon>Micrococcaceae</taxon>
        <taxon>Arthrobacter</taxon>
    </lineage>
</organism>
<reference evidence="1" key="1">
    <citation type="submission" date="2022-01" db="EMBL/GenBank/DDBJ databases">
        <authorList>
            <person name="Jo J.-H."/>
            <person name="Im W.-T."/>
        </authorList>
    </citation>
    <scope>NUCLEOTIDE SEQUENCE</scope>
    <source>
        <strain evidence="1">I2-34</strain>
    </source>
</reference>
<dbReference type="CDD" id="cd00586">
    <property type="entry name" value="4HBT"/>
    <property type="match status" value="1"/>
</dbReference>
<evidence type="ECO:0000313" key="1">
    <source>
        <dbReference type="EMBL" id="MCG2624673.1"/>
    </source>
</evidence>
<dbReference type="Proteomes" id="UP001165368">
    <property type="component" value="Unassembled WGS sequence"/>
</dbReference>
<dbReference type="PANTHER" id="PTHR31793:SF24">
    <property type="entry name" value="LONG-CHAIN ACYL-COA THIOESTERASE FADM"/>
    <property type="match status" value="1"/>
</dbReference>
<protein>
    <submittedName>
        <fullName evidence="1">Acyl-CoA thioesterase</fullName>
    </submittedName>
</protein>
<dbReference type="RefSeq" id="WP_237826915.1">
    <property type="nucleotide sequence ID" value="NZ_JAKLTQ010000029.1"/>
</dbReference>
<dbReference type="InterPro" id="IPR029069">
    <property type="entry name" value="HotDog_dom_sf"/>
</dbReference>
<keyword evidence="2" id="KW-1185">Reference proteome</keyword>
<dbReference type="Pfam" id="PF13279">
    <property type="entry name" value="4HBT_2"/>
    <property type="match status" value="1"/>
</dbReference>
<dbReference type="SUPFAM" id="SSF54637">
    <property type="entry name" value="Thioesterase/thiol ester dehydrase-isomerase"/>
    <property type="match status" value="1"/>
</dbReference>
<gene>
    <name evidence="1" type="ORF">LVY72_22545</name>
</gene>
<comment type="caution">
    <text evidence="1">The sequence shown here is derived from an EMBL/GenBank/DDBJ whole genome shotgun (WGS) entry which is preliminary data.</text>
</comment>
<proteinExistence type="predicted"/>
<dbReference type="EMBL" id="JAKLTQ010000029">
    <property type="protein sequence ID" value="MCG2624673.1"/>
    <property type="molecule type" value="Genomic_DNA"/>
</dbReference>
<evidence type="ECO:0000313" key="2">
    <source>
        <dbReference type="Proteomes" id="UP001165368"/>
    </source>
</evidence>
<name>A0ABS9LDH4_9MICC</name>
<dbReference type="InterPro" id="IPR050563">
    <property type="entry name" value="4-hydroxybenzoyl-CoA_TE"/>
</dbReference>
<accession>A0ABS9LDH4</accession>
<dbReference type="PANTHER" id="PTHR31793">
    <property type="entry name" value="4-HYDROXYBENZOYL-COA THIOESTERASE FAMILY MEMBER"/>
    <property type="match status" value="1"/>
</dbReference>
<dbReference type="Gene3D" id="3.10.129.10">
    <property type="entry name" value="Hotdog Thioesterase"/>
    <property type="match status" value="1"/>
</dbReference>